<feature type="compositionally biased region" description="Basic and acidic residues" evidence="5">
    <location>
        <begin position="676"/>
        <end position="685"/>
    </location>
</feature>
<dbReference type="VEuPathDB" id="CryptoDB:Cvel_10098"/>
<proteinExistence type="predicted"/>
<feature type="compositionally biased region" description="Pro residues" evidence="5">
    <location>
        <begin position="13"/>
        <end position="25"/>
    </location>
</feature>
<protein>
    <recommendedName>
        <fullName evidence="7">Integral membrane bound transporter domain-containing protein</fullName>
    </recommendedName>
</protein>
<evidence type="ECO:0000313" key="8">
    <source>
        <dbReference type="EMBL" id="CEM50657.1"/>
    </source>
</evidence>
<evidence type="ECO:0000256" key="2">
    <source>
        <dbReference type="ARBA" id="ARBA00022692"/>
    </source>
</evidence>
<evidence type="ECO:0000256" key="3">
    <source>
        <dbReference type="ARBA" id="ARBA00022989"/>
    </source>
</evidence>
<feature type="domain" description="Integral membrane bound transporter" evidence="7">
    <location>
        <begin position="74"/>
        <end position="124"/>
    </location>
</feature>
<dbReference type="AlphaFoldDB" id="A0A0G4I1A2"/>
<sequence>MEERVSASEARGEPPPSAASSPPTPGERKGIRLGLGVGAENMQIAVQMGFLLSVAGLFSSVGAVKGFFDQFYRGSAIWVVVTMAMVAEKNMGASLQKCVFRIVGTVLGCSLASLTILLLQGVSVFFVTFNKGKGDDAKGKPEVLLSVVYAVCLFFVGSAVTVFRYRLASFQADYVFICAFFTTPLISASVFSEDWPWDLSTSLKPPLWRGCCILIGCLVSGMILCVFLPSTASHSLRSGVEKGMRDLTILASELTERLIEEAEVHGRCAGGVREVWGRCAESVREMCGRCAGGVREMCGRCAGDVRKVCRKCAGGVREVWGRCAESVLEMCGRCARGVREVWGRCAGGVRELCGKCAGVVREVCGSCAGSVREDSEHAEGGNSKASGAGSMLVDPEGRPSLQQCFVFADRKRKDLVIGLFGWMALFRTRLRASSSSSFEGGGETPNSRGRVQVPESQGRHGRVALGRRLSPEEEARIAKELWRIAFSISRESAAPPRDRETEIAEGARPYTSLRADEKERSRHKYGLGSFPLKDADRDTGAQTEGDIENGRPARDHADTQPSRGTIAKEEQTQDSGNESLFKTARVCTPLRLLLRDTRIKLLALLKALTDLAAERCVVNDVVPLQVSLVRSGSALTAFLDGDAPTHSDGRTLETIELHVEGEYDDNEVGGFYQRGLNDDTSRHTDQAYPPLSPAPGQSVRSLSCLRRGRTGLGDSQQRLQDLLQLSVEEGGGKGAGAQNEKRTQGGAEREAEEAEELLAAAKWMEELAEVAAVVCFLALRNALPAAEKERLSGACREARESGRRDHEDIRRASGSHYSGGPHSSSRGSGRPRVSSSSSSGGETGRDRLLSENSDKGKRGGTGEYRTPLQREGGAAERSSLSLPSGGRRRSDGGMGQAPEEEEGERGKREVGVRSSHDLHHRSHTHSFREHGLSRRCSLHMF</sequence>
<feature type="transmembrane region" description="Helical" evidence="6">
    <location>
        <begin position="143"/>
        <end position="162"/>
    </location>
</feature>
<evidence type="ECO:0000256" key="4">
    <source>
        <dbReference type="ARBA" id="ARBA00023136"/>
    </source>
</evidence>
<feature type="region of interest" description="Disordered" evidence="5">
    <location>
        <begin position="1"/>
        <end position="27"/>
    </location>
</feature>
<organism evidence="8">
    <name type="scientific">Chromera velia CCMP2878</name>
    <dbReference type="NCBI Taxonomy" id="1169474"/>
    <lineage>
        <taxon>Eukaryota</taxon>
        <taxon>Sar</taxon>
        <taxon>Alveolata</taxon>
        <taxon>Colpodellida</taxon>
        <taxon>Chromeraceae</taxon>
        <taxon>Chromera</taxon>
    </lineage>
</organism>
<feature type="region of interest" description="Disordered" evidence="5">
    <location>
        <begin position="729"/>
        <end position="753"/>
    </location>
</feature>
<dbReference type="PANTHER" id="PTHR31086">
    <property type="entry name" value="ALUMINUM-ACTIVATED MALATE TRANSPORTER 10"/>
    <property type="match status" value="1"/>
</dbReference>
<evidence type="ECO:0000256" key="6">
    <source>
        <dbReference type="SAM" id="Phobius"/>
    </source>
</evidence>
<comment type="subcellular location">
    <subcellularLocation>
        <location evidence="1">Membrane</location>
        <topology evidence="1">Multi-pass membrane protein</topology>
    </subcellularLocation>
</comment>
<feature type="compositionally biased region" description="Low complexity" evidence="5">
    <location>
        <begin position="814"/>
        <end position="840"/>
    </location>
</feature>
<evidence type="ECO:0000256" key="5">
    <source>
        <dbReference type="SAM" id="MobiDB-lite"/>
    </source>
</evidence>
<feature type="compositionally biased region" description="Basic and acidic residues" evidence="5">
    <location>
        <begin position="843"/>
        <end position="857"/>
    </location>
</feature>
<feature type="compositionally biased region" description="Basic and acidic residues" evidence="5">
    <location>
        <begin position="739"/>
        <end position="749"/>
    </location>
</feature>
<dbReference type="GO" id="GO:0016020">
    <property type="term" value="C:membrane"/>
    <property type="evidence" value="ECO:0007669"/>
    <property type="project" value="UniProtKB-SubCell"/>
</dbReference>
<feature type="compositionally biased region" description="Basic and acidic residues" evidence="5">
    <location>
        <begin position="904"/>
        <end position="917"/>
    </location>
</feature>
<feature type="transmembrane region" description="Helical" evidence="6">
    <location>
        <begin position="174"/>
        <end position="192"/>
    </location>
</feature>
<keyword evidence="2 6" id="KW-0812">Transmembrane</keyword>
<feature type="transmembrane region" description="Helical" evidence="6">
    <location>
        <begin position="99"/>
        <end position="123"/>
    </location>
</feature>
<dbReference type="Pfam" id="PF13515">
    <property type="entry name" value="FUSC_2"/>
    <property type="match status" value="1"/>
</dbReference>
<feature type="region of interest" description="Disordered" evidence="5">
    <location>
        <begin position="493"/>
        <end position="577"/>
    </location>
</feature>
<feature type="region of interest" description="Disordered" evidence="5">
    <location>
        <begin position="787"/>
        <end position="941"/>
    </location>
</feature>
<accession>A0A0G4I1A2</accession>
<gene>
    <name evidence="8" type="ORF">Cvel_10098</name>
</gene>
<feature type="compositionally biased region" description="Basic and acidic residues" evidence="5">
    <location>
        <begin position="548"/>
        <end position="558"/>
    </location>
</feature>
<reference evidence="8" key="1">
    <citation type="submission" date="2014-11" db="EMBL/GenBank/DDBJ databases">
        <authorList>
            <person name="Otto D Thomas"/>
            <person name="Naeem Raeece"/>
        </authorList>
    </citation>
    <scope>NUCLEOTIDE SEQUENCE</scope>
</reference>
<feature type="region of interest" description="Disordered" evidence="5">
    <location>
        <begin position="666"/>
        <end position="700"/>
    </location>
</feature>
<keyword evidence="3 6" id="KW-1133">Transmembrane helix</keyword>
<feature type="region of interest" description="Disordered" evidence="5">
    <location>
        <begin position="372"/>
        <end position="392"/>
    </location>
</feature>
<feature type="compositionally biased region" description="Basic and acidic residues" evidence="5">
    <location>
        <begin position="1"/>
        <end position="12"/>
    </location>
</feature>
<dbReference type="InterPro" id="IPR049453">
    <property type="entry name" value="Memb_transporter_dom"/>
</dbReference>
<feature type="region of interest" description="Disordered" evidence="5">
    <location>
        <begin position="434"/>
        <end position="463"/>
    </location>
</feature>
<evidence type="ECO:0000256" key="1">
    <source>
        <dbReference type="ARBA" id="ARBA00004141"/>
    </source>
</evidence>
<feature type="transmembrane region" description="Helical" evidence="6">
    <location>
        <begin position="44"/>
        <end position="64"/>
    </location>
</feature>
<dbReference type="EMBL" id="CDMZ01004715">
    <property type="protein sequence ID" value="CEM50657.1"/>
    <property type="molecule type" value="Genomic_DNA"/>
</dbReference>
<feature type="compositionally biased region" description="Basic and acidic residues" evidence="5">
    <location>
        <begin position="787"/>
        <end position="811"/>
    </location>
</feature>
<keyword evidence="4 6" id="KW-0472">Membrane</keyword>
<feature type="transmembrane region" description="Helical" evidence="6">
    <location>
        <begin position="207"/>
        <end position="228"/>
    </location>
</feature>
<name>A0A0G4I1A2_9ALVE</name>
<evidence type="ECO:0000259" key="7">
    <source>
        <dbReference type="Pfam" id="PF13515"/>
    </source>
</evidence>